<feature type="signal peptide" evidence="5">
    <location>
        <begin position="1"/>
        <end position="23"/>
    </location>
</feature>
<dbReference type="InterPro" id="IPR011712">
    <property type="entry name" value="Sig_transdc_His_kin_sub3_dim/P"/>
</dbReference>
<dbReference type="SUPFAM" id="SSF63829">
    <property type="entry name" value="Calcium-dependent phosphotriesterase"/>
    <property type="match status" value="3"/>
</dbReference>
<feature type="chain" id="PRO_5020769822" evidence="5">
    <location>
        <begin position="24"/>
        <end position="1008"/>
    </location>
</feature>
<evidence type="ECO:0000259" key="8">
    <source>
        <dbReference type="Pfam" id="PF07730"/>
    </source>
</evidence>
<dbReference type="GO" id="GO:0046983">
    <property type="term" value="F:protein dimerization activity"/>
    <property type="evidence" value="ECO:0007669"/>
    <property type="project" value="InterPro"/>
</dbReference>
<dbReference type="InterPro" id="IPR011110">
    <property type="entry name" value="Reg_prop"/>
</dbReference>
<evidence type="ECO:0000313" key="9">
    <source>
        <dbReference type="EMBL" id="QBE63884.1"/>
    </source>
</evidence>
<keyword evidence="4" id="KW-0472">Membrane</keyword>
<protein>
    <submittedName>
        <fullName evidence="9">Histidine kinase</fullName>
    </submittedName>
</protein>
<dbReference type="InterPro" id="IPR011123">
    <property type="entry name" value="Y_Y_Y"/>
</dbReference>
<feature type="transmembrane region" description="Helical" evidence="4">
    <location>
        <begin position="767"/>
        <end position="787"/>
    </location>
</feature>
<feature type="domain" description="Signal transduction histidine kinase subgroup 3 dimerisation and phosphoacceptor" evidence="8">
    <location>
        <begin position="806"/>
        <end position="870"/>
    </location>
</feature>
<dbReference type="SUPFAM" id="SSF55874">
    <property type="entry name" value="ATPase domain of HSP90 chaperone/DNA topoisomerase II/histidine kinase"/>
    <property type="match status" value="1"/>
</dbReference>
<organism evidence="9 10">
    <name type="scientific">Pseudoduganella lutea</name>
    <dbReference type="NCBI Taxonomy" id="321985"/>
    <lineage>
        <taxon>Bacteria</taxon>
        <taxon>Pseudomonadati</taxon>
        <taxon>Pseudomonadota</taxon>
        <taxon>Betaproteobacteria</taxon>
        <taxon>Burkholderiales</taxon>
        <taxon>Oxalobacteraceae</taxon>
        <taxon>Telluria group</taxon>
        <taxon>Pseudoduganella</taxon>
    </lineage>
</organism>
<dbReference type="CDD" id="cd16917">
    <property type="entry name" value="HATPase_UhpB-NarQ-NarX-like"/>
    <property type="match status" value="1"/>
</dbReference>
<feature type="domain" description="Two component regulator three Y" evidence="7">
    <location>
        <begin position="698"/>
        <end position="757"/>
    </location>
</feature>
<proteinExistence type="predicted"/>
<dbReference type="InterPro" id="IPR003594">
    <property type="entry name" value="HATPase_dom"/>
</dbReference>
<keyword evidence="1" id="KW-0808">Transferase</keyword>
<reference evidence="9 10" key="1">
    <citation type="submission" date="2019-02" db="EMBL/GenBank/DDBJ databases">
        <title>Draft Genome Sequences of Six Type Strains of the Genus Massilia.</title>
        <authorList>
            <person name="Miess H."/>
            <person name="Frediansyhah A."/>
            <person name="Gross H."/>
        </authorList>
    </citation>
    <scope>NUCLEOTIDE SEQUENCE [LARGE SCALE GENOMIC DNA]</scope>
    <source>
        <strain evidence="9 10">DSM 17473</strain>
    </source>
</reference>
<feature type="domain" description="Histidine kinase/HSP90-like ATPase" evidence="6">
    <location>
        <begin position="912"/>
        <end position="1005"/>
    </location>
</feature>
<dbReference type="Pfam" id="PF02518">
    <property type="entry name" value="HATPase_c"/>
    <property type="match status" value="1"/>
</dbReference>
<dbReference type="KEGG" id="plue:EWM63_13540"/>
<dbReference type="RefSeq" id="WP_130187005.1">
    <property type="nucleotide sequence ID" value="NZ_CP035913.1"/>
</dbReference>
<dbReference type="PANTHER" id="PTHR24421:SF62">
    <property type="entry name" value="SENSORY TRANSDUCTION HISTIDINE KINASE"/>
    <property type="match status" value="1"/>
</dbReference>
<keyword evidence="4" id="KW-1133">Transmembrane helix</keyword>
<dbReference type="Gene3D" id="2.130.10.10">
    <property type="entry name" value="YVTN repeat-like/Quinoprotein amine dehydrogenase"/>
    <property type="match status" value="3"/>
</dbReference>
<dbReference type="Pfam" id="PF07730">
    <property type="entry name" value="HisKA_3"/>
    <property type="match status" value="1"/>
</dbReference>
<evidence type="ECO:0000256" key="3">
    <source>
        <dbReference type="ARBA" id="ARBA00023012"/>
    </source>
</evidence>
<dbReference type="InterPro" id="IPR036890">
    <property type="entry name" value="HATPase_C_sf"/>
</dbReference>
<dbReference type="Gene3D" id="3.30.565.10">
    <property type="entry name" value="Histidine kinase-like ATPase, C-terminal domain"/>
    <property type="match status" value="1"/>
</dbReference>
<keyword evidence="3" id="KW-0902">Two-component regulatory system</keyword>
<evidence type="ECO:0000313" key="10">
    <source>
        <dbReference type="Proteomes" id="UP000290637"/>
    </source>
</evidence>
<dbReference type="AlphaFoldDB" id="A0A4P6KYE1"/>
<accession>A0A4P6KYE1</accession>
<dbReference type="Proteomes" id="UP000290637">
    <property type="component" value="Chromosome"/>
</dbReference>
<evidence type="ECO:0000256" key="2">
    <source>
        <dbReference type="ARBA" id="ARBA00022777"/>
    </source>
</evidence>
<name>A0A4P6KYE1_9BURK</name>
<keyword evidence="5" id="KW-0732">Signal</keyword>
<evidence type="ECO:0000259" key="6">
    <source>
        <dbReference type="Pfam" id="PF02518"/>
    </source>
</evidence>
<dbReference type="Pfam" id="PF07495">
    <property type="entry name" value="Y_Y_Y"/>
    <property type="match status" value="1"/>
</dbReference>
<gene>
    <name evidence="9" type="ORF">EWM63_13540</name>
</gene>
<dbReference type="GO" id="GO:0000155">
    <property type="term" value="F:phosphorelay sensor kinase activity"/>
    <property type="evidence" value="ECO:0007669"/>
    <property type="project" value="InterPro"/>
</dbReference>
<dbReference type="Gene3D" id="1.20.5.1930">
    <property type="match status" value="1"/>
</dbReference>
<dbReference type="Gene3D" id="2.60.40.10">
    <property type="entry name" value="Immunoglobulins"/>
    <property type="match status" value="1"/>
</dbReference>
<dbReference type="OrthoDB" id="5384984at2"/>
<evidence type="ECO:0000256" key="4">
    <source>
        <dbReference type="SAM" id="Phobius"/>
    </source>
</evidence>
<keyword evidence="2 9" id="KW-0418">Kinase</keyword>
<keyword evidence="4" id="KW-0812">Transmembrane</keyword>
<dbReference type="InterPro" id="IPR015943">
    <property type="entry name" value="WD40/YVTN_repeat-like_dom_sf"/>
</dbReference>
<sequence length="1008" mass="109587">MIVRALKALLFLLVVAAHALAGAEPPASPPASPPISRPLLADFTHTAWTALDGAPVGVTKFAQGPDGWLWIATPTGLYRYDGVRFDRTDKVHGHPLQSSNIMALTTTPDGAMWVGYRVGGIAVFRKDGSRTYMEGDGVQPVGVMHLEAAPDGAIWAAMRDGVAVLAPGARRFAYLREEAGLPTRGVFQVLFARDGTTWVGTNSGAYFRRPGETRFTHAWPRKALVWLCEGPDGTIWGNDFERGYHRVRTAPPPAGQPAAPAFAGIGMLFDRRGTMWVTHADSLERKVSPNAAGRPDQFLSPLNGITGPILGAIFQDREGNLWIGTSGGIDRLRPNRLHTVPVATPLEYPVLVAGPAGDMWVGDYARDLWRYGPDGRIAREVPGAITASYTAPDGTLWLGGMEGVLRRDPDGTLAAIPFPGGVKTYRVHAMQQDREGALWASFNLGTGVHKLVGGQWVKSGGLRDIPELLTTAMARDGAGALWMAHVRSQVTVVDGANVRRLGPAQGLDLGTVLTLHFDSKAGSGAMWAGGENGVALYRNGRFTALHGERQERFRGVSGIVRMPDGDLWLHGADGLYRVPAARLDGWLNNGAAVDFERFDARDGMQGHATQLRPVPSLRRSRDGLLWYATTGSVGTIDPAAIPRNPLAPPVDITGIVADGQPHAIASHAIAGHAIATRALDLPRGTRNLQVDFTALSLSIPERVRLRYRLVGLDRGWQDAAGRRQANYTNLAPGSYRFEVIASNEDNLWNMEGAALEIGIPPTFVQSIWFKLLLVAATLLLLYVAYAVRIRYLTRLMQERLHERLTERTRIARTLHDTLLQSMQSLLLSFDAHSRYLPEGTVERTRLDQTLDLAERLLMEGRDQIMVLRESAAPEILELTLGQYGKGLASHAPHAFDMKVTGTPRPLRPDVHEELYAIAREALFNASRYAHATRIELDLGYGATAFVMRIRDNGQGLEEPVAMAGHRPGHWGLVGMRERAGVIGATLEIDSKPGAGTAITVSVPARKAY</sequence>
<dbReference type="GO" id="GO:0016020">
    <property type="term" value="C:membrane"/>
    <property type="evidence" value="ECO:0007669"/>
    <property type="project" value="InterPro"/>
</dbReference>
<evidence type="ECO:0000256" key="5">
    <source>
        <dbReference type="SAM" id="SignalP"/>
    </source>
</evidence>
<dbReference type="Pfam" id="PF07494">
    <property type="entry name" value="Reg_prop"/>
    <property type="match status" value="1"/>
</dbReference>
<dbReference type="InterPro" id="IPR050482">
    <property type="entry name" value="Sensor_HK_TwoCompSys"/>
</dbReference>
<keyword evidence="10" id="KW-1185">Reference proteome</keyword>
<dbReference type="InterPro" id="IPR013783">
    <property type="entry name" value="Ig-like_fold"/>
</dbReference>
<evidence type="ECO:0000259" key="7">
    <source>
        <dbReference type="Pfam" id="PF07495"/>
    </source>
</evidence>
<evidence type="ECO:0000256" key="1">
    <source>
        <dbReference type="ARBA" id="ARBA00022679"/>
    </source>
</evidence>
<dbReference type="PANTHER" id="PTHR24421">
    <property type="entry name" value="NITRATE/NITRITE SENSOR PROTEIN NARX-RELATED"/>
    <property type="match status" value="1"/>
</dbReference>
<dbReference type="EMBL" id="CP035913">
    <property type="protein sequence ID" value="QBE63884.1"/>
    <property type="molecule type" value="Genomic_DNA"/>
</dbReference>